<protein>
    <recommendedName>
        <fullName evidence="1">Heterokaryon incompatibility domain-containing protein</fullName>
    </recommendedName>
</protein>
<organism evidence="2 3">
    <name type="scientific">Diplodia seriata</name>
    <dbReference type="NCBI Taxonomy" id="420778"/>
    <lineage>
        <taxon>Eukaryota</taxon>
        <taxon>Fungi</taxon>
        <taxon>Dikarya</taxon>
        <taxon>Ascomycota</taxon>
        <taxon>Pezizomycotina</taxon>
        <taxon>Dothideomycetes</taxon>
        <taxon>Dothideomycetes incertae sedis</taxon>
        <taxon>Botryosphaeriales</taxon>
        <taxon>Botryosphaeriaceae</taxon>
        <taxon>Diplodia</taxon>
    </lineage>
</organism>
<dbReference type="Pfam" id="PF06985">
    <property type="entry name" value="HET"/>
    <property type="match status" value="1"/>
</dbReference>
<dbReference type="OrthoDB" id="5347061at2759"/>
<reference evidence="2 3" key="1">
    <citation type="submission" date="2017-01" db="EMBL/GenBank/DDBJ databases">
        <title>Draft genome sequence of Diplodia seriata F98.1, a fungal species involved in grapevine trunk diseases.</title>
        <authorList>
            <person name="Robert-Siegwald G."/>
            <person name="Vallet J."/>
            <person name="Abou-Mansour E."/>
            <person name="Xu J."/>
            <person name="Rey P."/>
            <person name="Bertsch C."/>
            <person name="Rego C."/>
            <person name="Larignon P."/>
            <person name="Fontaine F."/>
            <person name="Lebrun M.-H."/>
        </authorList>
    </citation>
    <scope>NUCLEOTIDE SEQUENCE [LARGE SCALE GENOMIC DNA]</scope>
    <source>
        <strain evidence="2 3">F98.1</strain>
    </source>
</reference>
<dbReference type="PANTHER" id="PTHR33112">
    <property type="entry name" value="DOMAIN PROTEIN, PUTATIVE-RELATED"/>
    <property type="match status" value="1"/>
</dbReference>
<gene>
    <name evidence="2" type="ORF">BK809_0004946</name>
</gene>
<sequence length="686" mass="76217">MPLCRVCSAITVEGLDRAYPGYAHCSDFEQLVQSSKSCALCNLIRKTMEPQADKLAVGNFRDVWLRPDRMGVRPYCVDDKAGQKIVGDTLSIYTKRGRQTKVDFRVEPYMMMKINCSFLGDTDARDRALGLLASKPQILQLPFPSADSEGCFEFLKQHLDDCLRNHERCRKTLAGEQIDAASHPILPTRIIDVSPTDGGSVRLVEQQHSSSPEESPLLRGRYVALSHCWGPPNAGQPPLTTTSATLREHRRRIPLDGLSKTFRDAIRITRALGLRYLWIDSLCILQDADDKADWAREAPKMGTVYEQAHLTISASGAADGAGGCFIPRESLGAVAIPMTSAEQAEEEAGRQQVFLGRNATTTPHSQLRRTWLGPLQNRAWITQEWILSPRVIHYSADALVWMCSTTIAAEDARPCDLDAIRGRSFDDLKHRYDAHRCPARRDIRAEQIRGNWSGIVAEYSARQLTHVGDKLVALQGLIGKVEGGVRGDRCVFGLWESQFPCCLLWGRDGGCTELRRPGELRSLGIPSWSWASTTGCRVGLHERGLGEFGEGEENFASVAIPARPSGELVVRSLCKRLAEVLYCGTTGKYGVTAAIRHQWDAATITFDSEDSVCLHDTNEKLSEGSHVFLVDGHVWAVPITQRGRNLACLVVRPSADNVTCYERIGVAWNLDERFFRGEVQREICLV</sequence>
<dbReference type="InterPro" id="IPR010730">
    <property type="entry name" value="HET"/>
</dbReference>
<proteinExistence type="predicted"/>
<dbReference type="STRING" id="420778.A0A1S8B7S9"/>
<feature type="domain" description="Heterokaryon incompatibility" evidence="1">
    <location>
        <begin position="222"/>
        <end position="384"/>
    </location>
</feature>
<name>A0A1S8B7S9_9PEZI</name>
<evidence type="ECO:0000313" key="3">
    <source>
        <dbReference type="Proteomes" id="UP000190776"/>
    </source>
</evidence>
<accession>A0A1S8B7S9</accession>
<dbReference type="AlphaFoldDB" id="A0A1S8B7S9"/>
<evidence type="ECO:0000259" key="1">
    <source>
        <dbReference type="Pfam" id="PF06985"/>
    </source>
</evidence>
<evidence type="ECO:0000313" key="2">
    <source>
        <dbReference type="EMBL" id="OMP83565.1"/>
    </source>
</evidence>
<comment type="caution">
    <text evidence="2">The sequence shown here is derived from an EMBL/GenBank/DDBJ whole genome shotgun (WGS) entry which is preliminary data.</text>
</comment>
<dbReference type="PANTHER" id="PTHR33112:SF10">
    <property type="entry name" value="TOL"/>
    <property type="match status" value="1"/>
</dbReference>
<dbReference type="EMBL" id="MSZU01000111">
    <property type="protein sequence ID" value="OMP83565.1"/>
    <property type="molecule type" value="Genomic_DNA"/>
</dbReference>
<dbReference type="Proteomes" id="UP000190776">
    <property type="component" value="Unassembled WGS sequence"/>
</dbReference>